<dbReference type="Gene3D" id="1.10.1380.10">
    <property type="entry name" value="Neutral endopeptidase , domain2"/>
    <property type="match status" value="1"/>
</dbReference>
<dbReference type="InterPro" id="IPR024079">
    <property type="entry name" value="MetalloPept_cat_dom_sf"/>
</dbReference>
<name>A0AAV4HNZ8_9GAST</name>
<dbReference type="GO" id="GO:0008237">
    <property type="term" value="F:metallopeptidase activity"/>
    <property type="evidence" value="ECO:0007669"/>
    <property type="project" value="InterPro"/>
</dbReference>
<dbReference type="Proteomes" id="UP000762676">
    <property type="component" value="Unassembled WGS sequence"/>
</dbReference>
<comment type="caution">
    <text evidence="1">The sequence shown here is derived from an EMBL/GenBank/DDBJ whole genome shotgun (WGS) entry which is preliminary data.</text>
</comment>
<reference evidence="1 2" key="1">
    <citation type="journal article" date="2021" name="Elife">
        <title>Chloroplast acquisition without the gene transfer in kleptoplastic sea slugs, Plakobranchus ocellatus.</title>
        <authorList>
            <person name="Maeda T."/>
            <person name="Takahashi S."/>
            <person name="Yoshida T."/>
            <person name="Shimamura S."/>
            <person name="Takaki Y."/>
            <person name="Nagai Y."/>
            <person name="Toyoda A."/>
            <person name="Suzuki Y."/>
            <person name="Arimoto A."/>
            <person name="Ishii H."/>
            <person name="Satoh N."/>
            <person name="Nishiyama T."/>
            <person name="Hasebe M."/>
            <person name="Maruyama T."/>
            <person name="Minagawa J."/>
            <person name="Obokata J."/>
            <person name="Shigenobu S."/>
        </authorList>
    </citation>
    <scope>NUCLEOTIDE SEQUENCE [LARGE SCALE GENOMIC DNA]</scope>
</reference>
<protein>
    <submittedName>
        <fullName evidence="1">Uncharacterized protein</fullName>
    </submittedName>
</protein>
<dbReference type="AlphaFoldDB" id="A0AAV4HNZ8"/>
<dbReference type="Gene3D" id="3.40.390.10">
    <property type="entry name" value="Collagenase (Catalytic Domain)"/>
    <property type="match status" value="1"/>
</dbReference>
<gene>
    <name evidence="1" type="ORF">ElyMa_001027900</name>
</gene>
<sequence>MEAVLQNTTWLANDSREGKLEKLEAMSVVNVLPEQGFEDETLEKKHRDLVLSEEDYFLNEVNIRRAELIRKFEVLRDEYSSNKYVIYSFFFLLHIVNYDGNTLCVGTVHSLTEM</sequence>
<proteinExistence type="predicted"/>
<dbReference type="EMBL" id="BMAT01002091">
    <property type="protein sequence ID" value="GFR98793.1"/>
    <property type="molecule type" value="Genomic_DNA"/>
</dbReference>
<keyword evidence="2" id="KW-1185">Reference proteome</keyword>
<evidence type="ECO:0000313" key="2">
    <source>
        <dbReference type="Proteomes" id="UP000762676"/>
    </source>
</evidence>
<evidence type="ECO:0000313" key="1">
    <source>
        <dbReference type="EMBL" id="GFR98793.1"/>
    </source>
</evidence>
<dbReference type="SUPFAM" id="SSF55486">
    <property type="entry name" value="Metalloproteases ('zincins'), catalytic domain"/>
    <property type="match status" value="1"/>
</dbReference>
<accession>A0AAV4HNZ8</accession>
<organism evidence="1 2">
    <name type="scientific">Elysia marginata</name>
    <dbReference type="NCBI Taxonomy" id="1093978"/>
    <lineage>
        <taxon>Eukaryota</taxon>
        <taxon>Metazoa</taxon>
        <taxon>Spiralia</taxon>
        <taxon>Lophotrochozoa</taxon>
        <taxon>Mollusca</taxon>
        <taxon>Gastropoda</taxon>
        <taxon>Heterobranchia</taxon>
        <taxon>Euthyneura</taxon>
        <taxon>Panpulmonata</taxon>
        <taxon>Sacoglossa</taxon>
        <taxon>Placobranchoidea</taxon>
        <taxon>Plakobranchidae</taxon>
        <taxon>Elysia</taxon>
    </lineage>
</organism>
<dbReference type="InterPro" id="IPR042089">
    <property type="entry name" value="Peptidase_M13_dom_2"/>
</dbReference>